<dbReference type="PANTHER" id="PTHR19980">
    <property type="entry name" value="RNA CLEAVAGE STIMULATION FACTOR"/>
    <property type="match status" value="1"/>
</dbReference>
<dbReference type="SUPFAM" id="SSF48452">
    <property type="entry name" value="TPR-like"/>
    <property type="match status" value="1"/>
</dbReference>
<dbReference type="PANTHER" id="PTHR19980:SF0">
    <property type="entry name" value="CLEAVAGE STIMULATION FACTOR SUBUNIT 3"/>
    <property type="match status" value="1"/>
</dbReference>
<sequence>AALGLSHMAGSSILTPERRIELNPFDIDAWNLILRESQARPIDQARNFYEKLVTQFPNAGRYWKAYIEHELAILRQFMSPRLSDSGRHINFRFFLFPLCLPMNNKYLLCSTDLVMMMSLLSLYHKFCANKYCWPVSLELACSSIEPNFYTREQSHFFCCLMCVTWTREMCTQS</sequence>
<accession>A0A7I5E819</accession>
<dbReference type="GO" id="GO:0031124">
    <property type="term" value="P:mRNA 3'-end processing"/>
    <property type="evidence" value="ECO:0007669"/>
    <property type="project" value="InterPro"/>
</dbReference>
<evidence type="ECO:0000313" key="6">
    <source>
        <dbReference type="WBParaSite" id="HCON_00059490-00001"/>
    </source>
</evidence>
<dbReference type="Proteomes" id="UP000025227">
    <property type="component" value="Unplaced"/>
</dbReference>
<evidence type="ECO:0000259" key="4">
    <source>
        <dbReference type="Pfam" id="PF05843"/>
    </source>
</evidence>
<comment type="subcellular location">
    <subcellularLocation>
        <location evidence="1">Nucleus</location>
    </subcellularLocation>
</comment>
<protein>
    <submittedName>
        <fullName evidence="6">Suf domain-containing protein</fullName>
    </submittedName>
</protein>
<name>A0A7I5E819_HAECO</name>
<keyword evidence="5" id="KW-1185">Reference proteome</keyword>
<dbReference type="GO" id="GO:0005634">
    <property type="term" value="C:nucleus"/>
    <property type="evidence" value="ECO:0007669"/>
    <property type="project" value="UniProtKB-SubCell"/>
</dbReference>
<keyword evidence="3" id="KW-0539">Nucleus</keyword>
<evidence type="ECO:0000256" key="2">
    <source>
        <dbReference type="ARBA" id="ARBA00022737"/>
    </source>
</evidence>
<dbReference type="AlphaFoldDB" id="A0A7I5E819"/>
<evidence type="ECO:0000256" key="1">
    <source>
        <dbReference type="ARBA" id="ARBA00004123"/>
    </source>
</evidence>
<feature type="domain" description="Suppressor of forked" evidence="4">
    <location>
        <begin position="15"/>
        <end position="72"/>
    </location>
</feature>
<evidence type="ECO:0000313" key="5">
    <source>
        <dbReference type="Proteomes" id="UP000025227"/>
    </source>
</evidence>
<dbReference type="InterPro" id="IPR003107">
    <property type="entry name" value="HAT"/>
</dbReference>
<dbReference type="OrthoDB" id="26282at2759"/>
<proteinExistence type="predicted"/>
<dbReference type="Gene3D" id="1.25.40.1040">
    <property type="match status" value="1"/>
</dbReference>
<keyword evidence="2" id="KW-0677">Repeat</keyword>
<organism evidence="5 6">
    <name type="scientific">Haemonchus contortus</name>
    <name type="common">Barber pole worm</name>
    <dbReference type="NCBI Taxonomy" id="6289"/>
    <lineage>
        <taxon>Eukaryota</taxon>
        <taxon>Metazoa</taxon>
        <taxon>Ecdysozoa</taxon>
        <taxon>Nematoda</taxon>
        <taxon>Chromadorea</taxon>
        <taxon>Rhabditida</taxon>
        <taxon>Rhabditina</taxon>
        <taxon>Rhabditomorpha</taxon>
        <taxon>Strongyloidea</taxon>
        <taxon>Trichostrongylidae</taxon>
        <taxon>Haemonchus</taxon>
    </lineage>
</organism>
<reference evidence="6" key="1">
    <citation type="submission" date="2020-12" db="UniProtKB">
        <authorList>
            <consortium name="WormBaseParasite"/>
        </authorList>
    </citation>
    <scope>IDENTIFICATION</scope>
    <source>
        <strain evidence="6">MHco3</strain>
    </source>
</reference>
<dbReference type="GO" id="GO:0003729">
    <property type="term" value="F:mRNA binding"/>
    <property type="evidence" value="ECO:0007669"/>
    <property type="project" value="TreeGrafter"/>
</dbReference>
<dbReference type="WBParaSite" id="HCON_00059490-00001">
    <property type="protein sequence ID" value="HCON_00059490-00001"/>
    <property type="gene ID" value="HCON_00059490"/>
</dbReference>
<dbReference type="Pfam" id="PF05843">
    <property type="entry name" value="Suf"/>
    <property type="match status" value="1"/>
</dbReference>
<evidence type="ECO:0000256" key="3">
    <source>
        <dbReference type="ARBA" id="ARBA00023242"/>
    </source>
</evidence>
<dbReference type="InterPro" id="IPR045243">
    <property type="entry name" value="Rna14-like"/>
</dbReference>
<dbReference type="SMART" id="SM00386">
    <property type="entry name" value="HAT"/>
    <property type="match status" value="1"/>
</dbReference>
<dbReference type="InterPro" id="IPR011990">
    <property type="entry name" value="TPR-like_helical_dom_sf"/>
</dbReference>
<dbReference type="InterPro" id="IPR008847">
    <property type="entry name" value="Suf"/>
</dbReference>